<dbReference type="RefSeq" id="WP_380078670.1">
    <property type="nucleotide sequence ID" value="NZ_JBHSGO010000166.1"/>
</dbReference>
<feature type="domain" description="AAA+ ATPase" evidence="1">
    <location>
        <begin position="27"/>
        <end position="329"/>
    </location>
</feature>
<dbReference type="InterPro" id="IPR051396">
    <property type="entry name" value="Bact_Antivir_Def_Nuclease"/>
</dbReference>
<dbReference type="SMART" id="SM00382">
    <property type="entry name" value="AAA"/>
    <property type="match status" value="1"/>
</dbReference>
<comment type="caution">
    <text evidence="2">The sequence shown here is derived from an EMBL/GenBank/DDBJ whole genome shotgun (WGS) entry which is preliminary data.</text>
</comment>
<dbReference type="PANTHER" id="PTHR43581">
    <property type="entry name" value="ATP/GTP PHOSPHATASE"/>
    <property type="match status" value="1"/>
</dbReference>
<evidence type="ECO:0000313" key="3">
    <source>
        <dbReference type="Proteomes" id="UP001596020"/>
    </source>
</evidence>
<dbReference type="Proteomes" id="UP001596020">
    <property type="component" value="Unassembled WGS sequence"/>
</dbReference>
<dbReference type="InterPro" id="IPR003959">
    <property type="entry name" value="ATPase_AAA_core"/>
</dbReference>
<accession>A0ABV9K8L4</accession>
<reference evidence="3" key="1">
    <citation type="journal article" date="2019" name="Int. J. Syst. Evol. Microbiol.">
        <title>The Global Catalogue of Microorganisms (GCM) 10K type strain sequencing project: providing services to taxonomists for standard genome sequencing and annotation.</title>
        <authorList>
            <consortium name="The Broad Institute Genomics Platform"/>
            <consortium name="The Broad Institute Genome Sequencing Center for Infectious Disease"/>
            <person name="Wu L."/>
            <person name="Ma J."/>
        </authorList>
    </citation>
    <scope>NUCLEOTIDE SEQUENCE [LARGE SCALE GENOMIC DNA]</scope>
    <source>
        <strain evidence="3">CGMCC 4.7357</strain>
    </source>
</reference>
<proteinExistence type="predicted"/>
<dbReference type="PANTHER" id="PTHR43581:SF4">
    <property type="entry name" value="ATP_GTP PHOSPHATASE"/>
    <property type="match status" value="1"/>
</dbReference>
<name>A0ABV9K8L4_9PORP</name>
<dbReference type="SUPFAM" id="SSF52540">
    <property type="entry name" value="P-loop containing nucleoside triphosphate hydrolases"/>
    <property type="match status" value="1"/>
</dbReference>
<sequence>MKNYISKIKINDLLHLKGLEIDLSNPKFPHLIITGRNGSGKTTLLNAMADFLDKTTKDNNLYFLKYRDWVDYTKERLQRCNTDIERVTLQQELKEKENWVADLYGKVELLLDFADILHLFQEGQFIIAFYPAMREPKIIEPKNPTKPNLTTTKNIRESATSQFLYFLSDLKIQEALARNEGQITDADEIAQWFGDFERMLKHIYSDDALRLEFNYRDYSFRINSRGQSFKLTQLSDGYAAIIEIIADLILRMQDKESLSRVYDKKGVVLIDEIETHLHLKLQKEILPFLTTVFPNIQFIVTTHSPFVLSSLPSAMAYDLEHQEELTDLTEYSFEALSEGYFQVKSQSSYIMSELNRLKELVLQERSLTESEKIEVREIIRNFDSISESVLPAPKGEYNAFYIGHAKRIKEILEEV</sequence>
<gene>
    <name evidence="2" type="ORF">ACFO3G_05310</name>
</gene>
<dbReference type="EMBL" id="JBHSGO010000166">
    <property type="protein sequence ID" value="MFC4666016.1"/>
    <property type="molecule type" value="Genomic_DNA"/>
</dbReference>
<protein>
    <submittedName>
        <fullName evidence="2">AAA family ATPase</fullName>
    </submittedName>
</protein>
<dbReference type="InterPro" id="IPR027417">
    <property type="entry name" value="P-loop_NTPase"/>
</dbReference>
<dbReference type="InterPro" id="IPR003593">
    <property type="entry name" value="AAA+_ATPase"/>
</dbReference>
<evidence type="ECO:0000259" key="1">
    <source>
        <dbReference type="SMART" id="SM00382"/>
    </source>
</evidence>
<dbReference type="Gene3D" id="3.40.50.300">
    <property type="entry name" value="P-loop containing nucleotide triphosphate hydrolases"/>
    <property type="match status" value="1"/>
</dbReference>
<dbReference type="Pfam" id="PF13304">
    <property type="entry name" value="AAA_21"/>
    <property type="match status" value="1"/>
</dbReference>
<organism evidence="2 3">
    <name type="scientific">Falsiporphyromonas endometrii</name>
    <dbReference type="NCBI Taxonomy" id="1387297"/>
    <lineage>
        <taxon>Bacteria</taxon>
        <taxon>Pseudomonadati</taxon>
        <taxon>Bacteroidota</taxon>
        <taxon>Bacteroidia</taxon>
        <taxon>Bacteroidales</taxon>
        <taxon>Porphyromonadaceae</taxon>
        <taxon>Falsiporphyromonas</taxon>
    </lineage>
</organism>
<keyword evidence="3" id="KW-1185">Reference proteome</keyword>
<evidence type="ECO:0000313" key="2">
    <source>
        <dbReference type="EMBL" id="MFC4666016.1"/>
    </source>
</evidence>
<dbReference type="CDD" id="cd00267">
    <property type="entry name" value="ABC_ATPase"/>
    <property type="match status" value="1"/>
</dbReference>